<evidence type="ECO:0008006" key="5">
    <source>
        <dbReference type="Google" id="ProtNLM"/>
    </source>
</evidence>
<evidence type="ECO:0000313" key="4">
    <source>
        <dbReference type="Proteomes" id="UP000326595"/>
    </source>
</evidence>
<gene>
    <name evidence="3" type="ORF">PS652_00318</name>
</gene>
<evidence type="ECO:0000259" key="2">
    <source>
        <dbReference type="Pfam" id="PF20469"/>
    </source>
</evidence>
<evidence type="ECO:0000313" key="3">
    <source>
        <dbReference type="EMBL" id="CAK9887518.1"/>
    </source>
</evidence>
<name>A0AAN2L5V5_PSEFL</name>
<dbReference type="PANTHER" id="PTHR43581:SF3">
    <property type="entry name" value="AAA+ ATPASE DOMAIN-CONTAINING PROTEIN"/>
    <property type="match status" value="1"/>
</dbReference>
<dbReference type="InterPro" id="IPR034139">
    <property type="entry name" value="TOPRIM_OLD"/>
</dbReference>
<dbReference type="RefSeq" id="WP_338918576.1">
    <property type="nucleotide sequence ID" value="NZ_OZ024668.1"/>
</dbReference>
<dbReference type="InterPro" id="IPR041685">
    <property type="entry name" value="AAA_GajA/Old/RecF-like"/>
</dbReference>
<dbReference type="Pfam" id="PF20469">
    <property type="entry name" value="OLD-like_TOPRIM"/>
    <property type="match status" value="1"/>
</dbReference>
<organism evidence="3 4">
    <name type="scientific">Pseudomonas fluorescens</name>
    <dbReference type="NCBI Taxonomy" id="294"/>
    <lineage>
        <taxon>Bacteria</taxon>
        <taxon>Pseudomonadati</taxon>
        <taxon>Pseudomonadota</taxon>
        <taxon>Gammaproteobacteria</taxon>
        <taxon>Pseudomonadales</taxon>
        <taxon>Pseudomonadaceae</taxon>
        <taxon>Pseudomonas</taxon>
    </lineage>
</organism>
<dbReference type="Gene3D" id="3.40.50.300">
    <property type="entry name" value="P-loop containing nucleotide triphosphate hydrolases"/>
    <property type="match status" value="1"/>
</dbReference>
<dbReference type="InterPro" id="IPR051396">
    <property type="entry name" value="Bact_Antivir_Def_Nuclease"/>
</dbReference>
<reference evidence="3 4" key="1">
    <citation type="submission" date="2024-03" db="EMBL/GenBank/DDBJ databases">
        <authorList>
            <person name="Alaster D. Moffat"/>
            <person name="Govind Chandra"/>
            <person name="Andrew W. Truman"/>
        </authorList>
    </citation>
    <scope>NUCLEOTIDE SEQUENCE [LARGE SCALE GENOMIC DNA]</scope>
    <source>
        <strain evidence="3">PS652</strain>
    </source>
</reference>
<dbReference type="Proteomes" id="UP000326595">
    <property type="component" value="Chromosome"/>
</dbReference>
<dbReference type="PANTHER" id="PTHR43581">
    <property type="entry name" value="ATP/GTP PHOSPHATASE"/>
    <property type="match status" value="1"/>
</dbReference>
<feature type="domain" description="Endonuclease GajA/Old nuclease/RecF-like AAA" evidence="1">
    <location>
        <begin position="1"/>
        <end position="417"/>
    </location>
</feature>
<dbReference type="SUPFAM" id="SSF52540">
    <property type="entry name" value="P-loop containing nucleoside triphosphate hydrolases"/>
    <property type="match status" value="1"/>
</dbReference>
<feature type="domain" description="OLD protein-like TOPRIM" evidence="2">
    <location>
        <begin position="472"/>
        <end position="532"/>
    </location>
</feature>
<protein>
    <recommendedName>
        <fullName evidence="5">AAA domain-containing protein</fullName>
    </recommendedName>
</protein>
<accession>A0AAN2L5V5</accession>
<dbReference type="EMBL" id="OZ024668">
    <property type="protein sequence ID" value="CAK9887518.1"/>
    <property type="molecule type" value="Genomic_DNA"/>
</dbReference>
<evidence type="ECO:0000259" key="1">
    <source>
        <dbReference type="Pfam" id="PF13175"/>
    </source>
</evidence>
<dbReference type="AlphaFoldDB" id="A0AAN2L5V5"/>
<dbReference type="Pfam" id="PF13175">
    <property type="entry name" value="AAA_15"/>
    <property type="match status" value="1"/>
</dbReference>
<proteinExistence type="predicted"/>
<sequence>MKLVRATVGPFRSINEPQTVTIDSEVTVLVGMNEAGKTVFLKALHKANDSLGKEGFNITDDYPRKDVTAYRKRHEDNPDVAAELTYRPVASELDRVNKLVGTDLTEGFEFSITFDYKNQRTNSVNVTDGPALKKMSSNMALSEGVRAILKDATTIRSAFKILEEFESPNDADTTLIESLKKRIGAADVSKGWNHISAYEVLINLKPSIPSFLYFSDYDLLPGKLNLLDLKQRVKAAAADPANASKQIEPKHQAVLALLRMAEVDLSDFDNGKSYEELKSQIEAVSISLTDQVLEFWKQNEDLEVEIDIRPDTSDAAPFNNGPNIYLRIRNRRHRGVSTPFDQRSRGFIWFFSFLVWFDSVQHQLDASGNAGNNSLVLLLDEPALALHALAQTDFLSYIDHLSESYQVIYTTHSPFMVHSDRLHQVRVVEDKVKIGTVVSDNLSGSDPRTIFPLQAALGWNLAQNLFVTKFNLLVEGISELSILQAMSHIVETAGEVGLINNATIVPVGGLSNVATFVSLLGANGLNLAVLHDYNGKPEQKLESLIQQKLLKKKSVFNFSQFRDLSKIGEDSVATDVEDLLDPDRYMMVFSKLFQKELGHKAITQSDLPPGDRIVGRIEKYLTTHSIKIRPSGGYNHYAVAAAFVANIAENCTDDTLARFTALFKDINAALK</sequence>
<dbReference type="InterPro" id="IPR027417">
    <property type="entry name" value="P-loop_NTPase"/>
</dbReference>